<feature type="region of interest" description="Disordered" evidence="1">
    <location>
        <begin position="36"/>
        <end position="69"/>
    </location>
</feature>
<dbReference type="EMBL" id="CP003050">
    <property type="protein sequence ID" value="AGB17754.1"/>
    <property type="molecule type" value="Genomic_DNA"/>
</dbReference>
<feature type="compositionally biased region" description="Basic and acidic residues" evidence="1">
    <location>
        <begin position="147"/>
        <end position="161"/>
    </location>
</feature>
<proteinExistence type="predicted"/>
<reference evidence="2" key="1">
    <citation type="submission" date="2011-09" db="EMBL/GenBank/DDBJ databases">
        <title>Complete sequence of Halovivax ruber XH-70.</title>
        <authorList>
            <consortium name="US DOE Joint Genome Institute"/>
            <person name="Lucas S."/>
            <person name="Han J."/>
            <person name="Lapidus A."/>
            <person name="Cheng J.-F."/>
            <person name="Goodwin L."/>
            <person name="Pitluck S."/>
            <person name="Peters L."/>
            <person name="Mikhailova N."/>
            <person name="Davenport K."/>
            <person name="Detter J.C."/>
            <person name="Han C."/>
            <person name="Tapia R."/>
            <person name="Land M."/>
            <person name="Hauser L."/>
            <person name="Kyrpides N."/>
            <person name="Ivanova N."/>
            <person name="Pagani I."/>
            <person name="Sproer C."/>
            <person name="Anderson I."/>
            <person name="Woyke T."/>
        </authorList>
    </citation>
    <scope>NUCLEOTIDE SEQUENCE</scope>
    <source>
        <strain evidence="2">XH-70</strain>
    </source>
</reference>
<gene>
    <name evidence="2" type="ordered locus">Halru_3189</name>
</gene>
<accession>L0IG65</accession>
<dbReference type="HOGENOM" id="CLU_121763_0_0_2"/>
<feature type="region of interest" description="Disordered" evidence="1">
    <location>
        <begin position="134"/>
        <end position="161"/>
    </location>
</feature>
<dbReference type="KEGG" id="hru:Halru_3189"/>
<dbReference type="AlphaFoldDB" id="L0IG65"/>
<organism evidence="2 3">
    <name type="scientific">Halovivax ruber (strain DSM 18193 / JCM 13892 / XH-70)</name>
    <dbReference type="NCBI Taxonomy" id="797302"/>
    <lineage>
        <taxon>Archaea</taxon>
        <taxon>Methanobacteriati</taxon>
        <taxon>Methanobacteriota</taxon>
        <taxon>Stenosarchaea group</taxon>
        <taxon>Halobacteria</taxon>
        <taxon>Halobacteriales</taxon>
        <taxon>Natrialbaceae</taxon>
        <taxon>Halovivax</taxon>
    </lineage>
</organism>
<protein>
    <recommendedName>
        <fullName evidence="4">N-acetyltransferase domain-containing protein</fullName>
    </recommendedName>
</protein>
<dbReference type="Proteomes" id="UP000010846">
    <property type="component" value="Chromosome"/>
</dbReference>
<dbReference type="RefSeq" id="WP_015302336.1">
    <property type="nucleotide sequence ID" value="NC_019964.1"/>
</dbReference>
<sequence length="161" mass="17271">MNVRDAREADAAALAALADAPTDVLMSQLHTRTVRVAVPSTDDRSASSGEDTLSADESPTDARPGIDEEPDILGFVSFDADADTVFVTNVRGSDQACRRLLEEPISFARAEAMPVEAVVPIGNERQRERLEAVGFEDVGAGPPFEGEPTRRFHLDDTADST</sequence>
<keyword evidence="3" id="KW-1185">Reference proteome</keyword>
<dbReference type="OrthoDB" id="212869at2157"/>
<evidence type="ECO:0008006" key="4">
    <source>
        <dbReference type="Google" id="ProtNLM"/>
    </source>
</evidence>
<evidence type="ECO:0000256" key="1">
    <source>
        <dbReference type="SAM" id="MobiDB-lite"/>
    </source>
</evidence>
<evidence type="ECO:0000313" key="2">
    <source>
        <dbReference type="EMBL" id="AGB17754.1"/>
    </source>
</evidence>
<name>L0IG65_HALRX</name>
<evidence type="ECO:0000313" key="3">
    <source>
        <dbReference type="Proteomes" id="UP000010846"/>
    </source>
</evidence>
<feature type="compositionally biased region" description="Polar residues" evidence="1">
    <location>
        <begin position="46"/>
        <end position="57"/>
    </location>
</feature>
<dbReference type="eggNOG" id="arCOG04728">
    <property type="taxonomic scope" value="Archaea"/>
</dbReference>
<dbReference type="GeneID" id="14377951"/>